<accession>A0A5J5CGL2</accession>
<dbReference type="EMBL" id="VOFY01000024">
    <property type="protein sequence ID" value="KAA8579559.1"/>
    <property type="molecule type" value="Genomic_DNA"/>
</dbReference>
<dbReference type="AlphaFoldDB" id="A0A5J5CGL2"/>
<feature type="region of interest" description="Disordered" evidence="1">
    <location>
        <begin position="1"/>
        <end position="29"/>
    </location>
</feature>
<evidence type="ECO:0000256" key="1">
    <source>
        <dbReference type="SAM" id="MobiDB-lite"/>
    </source>
</evidence>
<keyword evidence="3" id="KW-1185">Reference proteome</keyword>
<protein>
    <submittedName>
        <fullName evidence="2">Uncharacterized protein</fullName>
    </submittedName>
</protein>
<gene>
    <name evidence="2" type="ORF">FQN60_006652</name>
</gene>
<feature type="compositionally biased region" description="Gly residues" evidence="1">
    <location>
        <begin position="1"/>
        <end position="16"/>
    </location>
</feature>
<sequence>MRAVTAGGGGRGGGGVECASGLHPGEQGSHPCHKDTLDFTQQTMRVVKASSSRLRCVSVFPLLLTTVYHLRHDDTTSYNTATLYTPALASGNDPRPSLIIASQWVVDGGVGVDGEWMGRERHLALHVVAAGADASQRLVGARAAEQQQVGLEDAVVASLTVGRDQRVLEEGGLTDELLLLTHLLAGVTRLGQFHLQSAERGPHHLTVAEVLTTQHHPEPGRLQLATAHKAYEAPQACPVNKTIVPTRSAQHNTTRAGETHPGFPEEELQVSAAQDAVVLDVARKVHGAGAVHGAMDVHVAVDGVKSAQMRAFSKQPGKASSTVLSGAIGERIDLKHREQQILLRPFGKLRFCLAASERMALTHGSAMRLILSIIQRNSSRCDITREGNPPRAADRISPGLRLGGLEEEREGGREGGGALEELAIALAATHSKTGSMLQWILCRQGLDVALAEVQDLLPQHSAVFMAGSLLDEKQALLQLQHLTGGNPARNQIPRANPRDNGSDNGSSQWSEQNHLQLNVTKTKEL</sequence>
<organism evidence="2 3">
    <name type="scientific">Etheostoma spectabile</name>
    <name type="common">orangethroat darter</name>
    <dbReference type="NCBI Taxonomy" id="54343"/>
    <lineage>
        <taxon>Eukaryota</taxon>
        <taxon>Metazoa</taxon>
        <taxon>Chordata</taxon>
        <taxon>Craniata</taxon>
        <taxon>Vertebrata</taxon>
        <taxon>Euteleostomi</taxon>
        <taxon>Actinopterygii</taxon>
        <taxon>Neopterygii</taxon>
        <taxon>Teleostei</taxon>
        <taxon>Neoteleostei</taxon>
        <taxon>Acanthomorphata</taxon>
        <taxon>Eupercaria</taxon>
        <taxon>Perciformes</taxon>
        <taxon>Percoidei</taxon>
        <taxon>Percidae</taxon>
        <taxon>Etheostomatinae</taxon>
        <taxon>Etheostoma</taxon>
    </lineage>
</organism>
<feature type="region of interest" description="Disordered" evidence="1">
    <location>
        <begin position="484"/>
        <end position="525"/>
    </location>
</feature>
<name>A0A5J5CGL2_9PERO</name>
<evidence type="ECO:0000313" key="3">
    <source>
        <dbReference type="Proteomes" id="UP000327493"/>
    </source>
</evidence>
<proteinExistence type="predicted"/>
<dbReference type="Proteomes" id="UP000327493">
    <property type="component" value="Chromosome 24"/>
</dbReference>
<comment type="caution">
    <text evidence="2">The sequence shown here is derived from an EMBL/GenBank/DDBJ whole genome shotgun (WGS) entry which is preliminary data.</text>
</comment>
<evidence type="ECO:0000313" key="2">
    <source>
        <dbReference type="EMBL" id="KAA8579559.1"/>
    </source>
</evidence>
<feature type="compositionally biased region" description="Polar residues" evidence="1">
    <location>
        <begin position="502"/>
        <end position="525"/>
    </location>
</feature>
<reference evidence="2 3" key="1">
    <citation type="submission" date="2019-08" db="EMBL/GenBank/DDBJ databases">
        <title>A chromosome-level genome assembly, high-density linkage maps, and genome scans reveal the genomic architecture of hybrid incompatibilities underlying speciation via character displacement in darters (Percidae: Etheostominae).</title>
        <authorList>
            <person name="Moran R.L."/>
            <person name="Catchen J.M."/>
            <person name="Fuller R.C."/>
        </authorList>
    </citation>
    <scope>NUCLEOTIDE SEQUENCE [LARGE SCALE GENOMIC DNA]</scope>
    <source>
        <strain evidence="2">EspeVRDwgs_2016</strain>
        <tissue evidence="2">Muscle</tissue>
    </source>
</reference>